<dbReference type="Proteomes" id="UP000182373">
    <property type="component" value="Chromosome"/>
</dbReference>
<dbReference type="Pfam" id="PF06276">
    <property type="entry name" value="FhuF"/>
    <property type="match status" value="1"/>
</dbReference>
<dbReference type="InterPro" id="IPR007310">
    <property type="entry name" value="Aerobactin_biosyn_IucA/IucC_N"/>
</dbReference>
<keyword evidence="4" id="KW-0436">Ligase</keyword>
<gene>
    <name evidence="4" type="ORF">GbCGDNIH9_2376</name>
</gene>
<evidence type="ECO:0000313" key="4">
    <source>
        <dbReference type="EMBL" id="APH55709.1"/>
    </source>
</evidence>
<feature type="domain" description="Aerobactin siderophore biosynthesis IucA/IucC N-terminal" evidence="2">
    <location>
        <begin position="159"/>
        <end position="401"/>
    </location>
</feature>
<dbReference type="Pfam" id="PF04183">
    <property type="entry name" value="IucA_IucC"/>
    <property type="match status" value="1"/>
</dbReference>
<name>A0AAC9KC64_9PROT</name>
<dbReference type="Gene3D" id="3.30.310.280">
    <property type="match status" value="1"/>
</dbReference>
<comment type="pathway">
    <text evidence="1">Siderophore biosynthesis.</text>
</comment>
<organism evidence="4 5">
    <name type="scientific">Granulibacter bethesdensis</name>
    <dbReference type="NCBI Taxonomy" id="364410"/>
    <lineage>
        <taxon>Bacteria</taxon>
        <taxon>Pseudomonadati</taxon>
        <taxon>Pseudomonadota</taxon>
        <taxon>Alphaproteobacteria</taxon>
        <taxon>Acetobacterales</taxon>
        <taxon>Acetobacteraceae</taxon>
        <taxon>Granulibacter</taxon>
    </lineage>
</organism>
<evidence type="ECO:0000313" key="5">
    <source>
        <dbReference type="Proteomes" id="UP000182373"/>
    </source>
</evidence>
<reference evidence="5" key="1">
    <citation type="submission" date="2016-11" db="EMBL/GenBank/DDBJ databases">
        <title>Comparative genomic and phenotypic analysis of Granulibacter bethesdensis clinical isolates from patients with chronic granulomatous disease.</title>
        <authorList>
            <person name="Zarember K.A."/>
            <person name="Porcella S.F."/>
            <person name="Chu J."/>
            <person name="Ding L."/>
            <person name="Dahlstrom E."/>
            <person name="Barbian K."/>
            <person name="Martens C."/>
            <person name="Sykora L."/>
            <person name="Kramer S."/>
            <person name="Pettinato A.M."/>
            <person name="Hong H."/>
            <person name="Wald G."/>
            <person name="Berg L.J."/>
            <person name="Rogge L.S."/>
            <person name="Greenberg D.E."/>
            <person name="Falcone E.L."/>
            <person name="Neves J.F."/>
            <person name="Simoes M.J."/>
            <person name="Casal M."/>
            <person name="Rodriguez-Lopez F.C."/>
            <person name="Zelazny A."/>
            <person name="Gallin J.I."/>
            <person name="Holland S.M."/>
        </authorList>
    </citation>
    <scope>NUCLEOTIDE SEQUENCE [LARGE SCALE GENOMIC DNA]</scope>
    <source>
        <strain evidence="5">NIH9.1</strain>
    </source>
</reference>
<protein>
    <submittedName>
        <fullName evidence="4">Aerobactin siderophore biosynthesis protein iucC</fullName>
        <ecNumber evidence="4">6.-.-.-</ecNumber>
    </submittedName>
</protein>
<feature type="domain" description="Aerobactin siderophore biosynthesis IucA/IucC-like C-terminal" evidence="3">
    <location>
        <begin position="425"/>
        <end position="580"/>
    </location>
</feature>
<dbReference type="GO" id="GO:0019290">
    <property type="term" value="P:siderophore biosynthetic process"/>
    <property type="evidence" value="ECO:0007669"/>
    <property type="project" value="InterPro"/>
</dbReference>
<dbReference type="Gene3D" id="1.10.510.40">
    <property type="match status" value="1"/>
</dbReference>
<dbReference type="EC" id="6.-.-.-" evidence="4"/>
<evidence type="ECO:0000256" key="1">
    <source>
        <dbReference type="ARBA" id="ARBA00004924"/>
    </source>
</evidence>
<accession>A0AAC9KC64</accession>
<evidence type="ECO:0000259" key="3">
    <source>
        <dbReference type="Pfam" id="PF06276"/>
    </source>
</evidence>
<dbReference type="Gene3D" id="6.10.250.3370">
    <property type="match status" value="1"/>
</dbReference>
<evidence type="ECO:0000259" key="2">
    <source>
        <dbReference type="Pfam" id="PF04183"/>
    </source>
</evidence>
<dbReference type="GO" id="GO:0016881">
    <property type="term" value="F:acid-amino acid ligase activity"/>
    <property type="evidence" value="ECO:0007669"/>
    <property type="project" value="UniProtKB-ARBA"/>
</dbReference>
<dbReference type="AlphaFoldDB" id="A0AAC9KC64"/>
<dbReference type="InterPro" id="IPR022770">
    <property type="entry name" value="IucA/IucC-like_C"/>
</dbReference>
<dbReference type="PANTHER" id="PTHR34384:SF6">
    <property type="entry name" value="STAPHYLOFERRIN B SYNTHASE"/>
    <property type="match status" value="1"/>
</dbReference>
<dbReference type="InterPro" id="IPR037455">
    <property type="entry name" value="LucA/IucC-like"/>
</dbReference>
<proteinExistence type="predicted"/>
<dbReference type="EMBL" id="CP018191">
    <property type="protein sequence ID" value="APH55709.1"/>
    <property type="molecule type" value="Genomic_DNA"/>
</dbReference>
<dbReference type="PANTHER" id="PTHR34384">
    <property type="entry name" value="L-2,3-DIAMINOPROPANOATE--CITRATE LIGASE"/>
    <property type="match status" value="1"/>
</dbReference>
<sequence>MHQMKVSNEFSVMRDRQDALRQASLQASLWRRVNLTCLAKSLSELAYEEAFHPEEEAGGLWMFRFGDVHYRCEAEPRIWGQLTIDPDSIVRIEKGEEIPAHDAAQFYVDAQAALGMSDATLAMYLQELYATLQTDMELLRRRDGLSATSMLDLDNDRLQARLDGHPKAPASKGRVGWGLEDQRAYAPEYDSVFRLHWIAVAREACLGGMTRDISEDDLLSEMLRVDDLREIDRILFDRGFDRISHRLIPVHPWQWQNYIQTHFAADIASGRIVPLGERGDLYRPQQSLRTLANAERAATHDIKLPVTILNTSAWRGLPGKGILTGVGLSSWLSECVAKDSVFQTTKVLILRDMAGYAVPQTVYGKIAQAPYRFHELLGAVWRQRAEPSLAADERAIMLGALQVCGGDGVPLISACIRRSSMPCDIWLERLFSSVVVPLYHLMCRYGAGFIAHGQNVTLLLKDWIPCGVALKDLQGDFDLVTPALPEHETLPEGLADQVGRRPAEHLIHHLQTGHFVSVLRFLSDALLVHDGYPEQAFYQGLARVIRQYQARCPELAGRFEMFDLFTPTMMRICINRARFSIGYGDTPVRPKPEIGTPLHNPLYDDWSLRGDWNHSLHQHAALQSGSIA</sequence>